<name>A0A484NXP6_9ZZZZ</name>
<protein>
    <submittedName>
        <fullName evidence="2">Uncharacterized protein</fullName>
    </submittedName>
</protein>
<reference evidence="2" key="1">
    <citation type="submission" date="2019-03" db="EMBL/GenBank/DDBJ databases">
        <authorList>
            <person name="Danneels B."/>
        </authorList>
    </citation>
    <scope>NUCLEOTIDE SEQUENCE</scope>
</reference>
<keyword evidence="1" id="KW-1133">Transmembrane helix</keyword>
<dbReference type="AlphaFoldDB" id="A0A484NXP6"/>
<sequence length="56" mass="5912">MVRRKQPAAPAVGFVVRVIVMIAVIVAVALTRNSRSVTCGDAAHDGLLPAWRRSGA</sequence>
<keyword evidence="1" id="KW-0812">Transmembrane</keyword>
<feature type="transmembrane region" description="Helical" evidence="1">
    <location>
        <begin position="12"/>
        <end position="30"/>
    </location>
</feature>
<organism evidence="2">
    <name type="scientific">plant metagenome</name>
    <dbReference type="NCBI Taxonomy" id="1297885"/>
    <lineage>
        <taxon>unclassified sequences</taxon>
        <taxon>metagenomes</taxon>
        <taxon>organismal metagenomes</taxon>
    </lineage>
</organism>
<evidence type="ECO:0000313" key="2">
    <source>
        <dbReference type="EMBL" id="VFR18382.1"/>
    </source>
</evidence>
<accession>A0A484NXP6</accession>
<keyword evidence="1" id="KW-0472">Membrane</keyword>
<evidence type="ECO:0000256" key="1">
    <source>
        <dbReference type="SAM" id="Phobius"/>
    </source>
</evidence>
<proteinExistence type="predicted"/>
<dbReference type="EMBL" id="CAADHY010000013">
    <property type="protein sequence ID" value="VFR18382.1"/>
    <property type="molecule type" value="Genomic_DNA"/>
</dbReference>
<gene>
    <name evidence="2" type="ORF">AMP9_0309</name>
</gene>